<reference evidence="3 4" key="1">
    <citation type="submission" date="2016-10" db="EMBL/GenBank/DDBJ databases">
        <authorList>
            <person name="de Groot N.N."/>
        </authorList>
    </citation>
    <scope>NUCLEOTIDE SEQUENCE [LARGE SCALE GENOMIC DNA]</scope>
    <source>
        <strain evidence="3 4">DSM 23609</strain>
    </source>
</reference>
<feature type="domain" description="Thioesterase" evidence="2">
    <location>
        <begin position="61"/>
        <end position="136"/>
    </location>
</feature>
<dbReference type="CDD" id="cd03443">
    <property type="entry name" value="PaaI_thioesterase"/>
    <property type="match status" value="1"/>
</dbReference>
<dbReference type="AlphaFoldDB" id="A0A1I2HYQ7"/>
<keyword evidence="4" id="KW-1185">Reference proteome</keyword>
<evidence type="ECO:0000313" key="4">
    <source>
        <dbReference type="Proteomes" id="UP000199771"/>
    </source>
</evidence>
<dbReference type="GO" id="GO:0061522">
    <property type="term" value="F:1,4-dihydroxy-2-naphthoyl-CoA thioesterase activity"/>
    <property type="evidence" value="ECO:0007669"/>
    <property type="project" value="TreeGrafter"/>
</dbReference>
<dbReference type="InterPro" id="IPR029069">
    <property type="entry name" value="HotDog_dom_sf"/>
</dbReference>
<sequence length="156" mass="17262">MRSTIQGTMPMPTFQDSLRQRLLDFTPHIAACGMQIERLDATATELRLPFREEWIGDAERGFLHPGIITTLIDSACGAAVLARIGQAEMIATLDLRVDFLRAAVRDADTLCRAHCHRLTAHIAFARATVWQAPEGEPIASAHGVFVRTQRSTREPA</sequence>
<protein>
    <submittedName>
        <fullName evidence="3">Uncharacterized domain 1-containing protein</fullName>
    </submittedName>
</protein>
<dbReference type="InterPro" id="IPR003736">
    <property type="entry name" value="PAAI_dom"/>
</dbReference>
<dbReference type="STRING" id="1076937.SAMN04488120_102266"/>
<dbReference type="Pfam" id="PF03061">
    <property type="entry name" value="4HBT"/>
    <property type="match status" value="1"/>
</dbReference>
<name>A0A1I2HYQ7_9GAMM</name>
<dbReference type="EMBL" id="FOOC01000002">
    <property type="protein sequence ID" value="SFF33776.1"/>
    <property type="molecule type" value="Genomic_DNA"/>
</dbReference>
<dbReference type="PANTHER" id="PTHR43240:SF7">
    <property type="entry name" value="BLR7284 PROTEIN"/>
    <property type="match status" value="1"/>
</dbReference>
<proteinExistence type="predicted"/>
<organism evidence="3 4">
    <name type="scientific">Fontimonas thermophila</name>
    <dbReference type="NCBI Taxonomy" id="1076937"/>
    <lineage>
        <taxon>Bacteria</taxon>
        <taxon>Pseudomonadati</taxon>
        <taxon>Pseudomonadota</taxon>
        <taxon>Gammaproteobacteria</taxon>
        <taxon>Nevskiales</taxon>
        <taxon>Nevskiaceae</taxon>
        <taxon>Fontimonas</taxon>
    </lineage>
</organism>
<dbReference type="Gene3D" id="3.10.129.10">
    <property type="entry name" value="Hotdog Thioesterase"/>
    <property type="match status" value="1"/>
</dbReference>
<evidence type="ECO:0000259" key="2">
    <source>
        <dbReference type="Pfam" id="PF03061"/>
    </source>
</evidence>
<dbReference type="GO" id="GO:0005829">
    <property type="term" value="C:cytosol"/>
    <property type="evidence" value="ECO:0007669"/>
    <property type="project" value="TreeGrafter"/>
</dbReference>
<dbReference type="PANTHER" id="PTHR43240">
    <property type="entry name" value="1,4-DIHYDROXY-2-NAPHTHOYL-COA THIOESTERASE 1"/>
    <property type="match status" value="1"/>
</dbReference>
<dbReference type="NCBIfam" id="TIGR00369">
    <property type="entry name" value="unchar_dom_1"/>
    <property type="match status" value="1"/>
</dbReference>
<evidence type="ECO:0000256" key="1">
    <source>
        <dbReference type="ARBA" id="ARBA00022801"/>
    </source>
</evidence>
<gene>
    <name evidence="3" type="ORF">SAMN04488120_102266</name>
</gene>
<dbReference type="SUPFAM" id="SSF54637">
    <property type="entry name" value="Thioesterase/thiol ester dehydrase-isomerase"/>
    <property type="match status" value="1"/>
</dbReference>
<dbReference type="OrthoDB" id="9813158at2"/>
<dbReference type="InterPro" id="IPR006683">
    <property type="entry name" value="Thioestr_dom"/>
</dbReference>
<dbReference type="Proteomes" id="UP000199771">
    <property type="component" value="Unassembled WGS sequence"/>
</dbReference>
<keyword evidence="1" id="KW-0378">Hydrolase</keyword>
<accession>A0A1I2HYQ7</accession>
<evidence type="ECO:0000313" key="3">
    <source>
        <dbReference type="EMBL" id="SFF33776.1"/>
    </source>
</evidence>